<evidence type="ECO:0000313" key="2">
    <source>
        <dbReference type="Proteomes" id="UP000250462"/>
    </source>
</evidence>
<dbReference type="EMBL" id="QMIG01000017">
    <property type="protein sequence ID" value="RAW12004.1"/>
    <property type="molecule type" value="Genomic_DNA"/>
</dbReference>
<name>A0A329QI50_9ACTN</name>
<comment type="caution">
    <text evidence="1">The sequence shown here is derived from an EMBL/GenBank/DDBJ whole genome shotgun (WGS) entry which is preliminary data.</text>
</comment>
<dbReference type="AlphaFoldDB" id="A0A329QI50"/>
<proteinExistence type="predicted"/>
<dbReference type="Proteomes" id="UP000250462">
    <property type="component" value="Unassembled WGS sequence"/>
</dbReference>
<organism evidence="1 2">
    <name type="scientific">Phytoactinopolyspora halophila</name>
    <dbReference type="NCBI Taxonomy" id="1981511"/>
    <lineage>
        <taxon>Bacteria</taxon>
        <taxon>Bacillati</taxon>
        <taxon>Actinomycetota</taxon>
        <taxon>Actinomycetes</taxon>
        <taxon>Jiangellales</taxon>
        <taxon>Jiangellaceae</taxon>
        <taxon>Phytoactinopolyspora</taxon>
    </lineage>
</organism>
<keyword evidence="2" id="KW-1185">Reference proteome</keyword>
<sequence>MTAPAGAGDGARHGEFCIEGYVRHGTVSLFARFNVSDGLVAELRRCDRAAECRSVLVGIDMATPNGLDNALVRDN</sequence>
<gene>
    <name evidence="1" type="ORF">DPM12_15115</name>
</gene>
<protein>
    <submittedName>
        <fullName evidence="1">Uncharacterized protein</fullName>
    </submittedName>
</protein>
<evidence type="ECO:0000313" key="1">
    <source>
        <dbReference type="EMBL" id="RAW12004.1"/>
    </source>
</evidence>
<reference evidence="1 2" key="1">
    <citation type="submission" date="2018-06" db="EMBL/GenBank/DDBJ databases">
        <title>Phytoactinopolyspora halophila sp. nov., a novel halophilic actinomycete isolated from a saline soil in China.</title>
        <authorList>
            <person name="Tang S.-K."/>
        </authorList>
    </citation>
    <scope>NUCLEOTIDE SEQUENCE [LARGE SCALE GENOMIC DNA]</scope>
    <source>
        <strain evidence="1 2">YIM 96934</strain>
    </source>
</reference>
<accession>A0A329QI50</accession>